<dbReference type="EMBL" id="CP001298">
    <property type="protein sequence ID" value="ACK81053.1"/>
    <property type="molecule type" value="Genomic_DNA"/>
</dbReference>
<dbReference type="AlphaFoldDB" id="B7L1F9"/>
<evidence type="ECO:0000313" key="3">
    <source>
        <dbReference type="Proteomes" id="UP000002385"/>
    </source>
</evidence>
<proteinExistence type="predicted"/>
<dbReference type="KEGG" id="mch:Mchl_0099"/>
<dbReference type="Proteomes" id="UP000002385">
    <property type="component" value="Chromosome"/>
</dbReference>
<protein>
    <submittedName>
        <fullName evidence="2">Uncharacterized protein</fullName>
    </submittedName>
</protein>
<feature type="transmembrane region" description="Helical" evidence="1">
    <location>
        <begin position="26"/>
        <end position="44"/>
    </location>
</feature>
<keyword evidence="1" id="KW-1133">Transmembrane helix</keyword>
<dbReference type="RefSeq" id="WP_012605267.1">
    <property type="nucleotide sequence ID" value="NC_011757.1"/>
</dbReference>
<keyword evidence="1" id="KW-0812">Transmembrane</keyword>
<evidence type="ECO:0000256" key="1">
    <source>
        <dbReference type="SAM" id="Phobius"/>
    </source>
</evidence>
<name>B7L1F9_METC4</name>
<sequence>MYQVVGFLAVGAAGAAVLYSWDLPKFVSLGFVLLTLIGAAVVGASQARHVKGPSQPVSYTMADEMAPTEGFVAPRRRQKPKAESSIW</sequence>
<reference evidence="2 3" key="2">
    <citation type="journal article" date="2012" name="J. Bacteriol.">
        <title>Complete genome sequences of six strains of the genus Methylobacterium.</title>
        <authorList>
            <person name="Marx C.J."/>
            <person name="Bringel F."/>
            <person name="Chistoserdova L."/>
            <person name="Moulin L."/>
            <person name="Farhan Ul Haque M."/>
            <person name="Fleischman D.E."/>
            <person name="Gruffaz C."/>
            <person name="Jourand P."/>
            <person name="Knief C."/>
            <person name="Lee M.C."/>
            <person name="Muller E.E."/>
            <person name="Nadalig T."/>
            <person name="Peyraud R."/>
            <person name="Roselli S."/>
            <person name="Russ L."/>
            <person name="Goodwin L.A."/>
            <person name="Ivanova N."/>
            <person name="Kyrpides N."/>
            <person name="Lajus A."/>
            <person name="Land M.L."/>
            <person name="Medigue C."/>
            <person name="Mikhailova N."/>
            <person name="Nolan M."/>
            <person name="Woyke T."/>
            <person name="Stolyar S."/>
            <person name="Vorholt J.A."/>
            <person name="Vuilleumier S."/>
        </authorList>
    </citation>
    <scope>NUCLEOTIDE SEQUENCE [LARGE SCALE GENOMIC DNA]</scope>
    <source>
        <strain evidence="3">CM4 / NCIMB 13688</strain>
    </source>
</reference>
<organism evidence="2 3">
    <name type="scientific">Methylorubrum extorquens (strain CM4 / NCIMB 13688)</name>
    <name type="common">Methylobacterium extorquens</name>
    <dbReference type="NCBI Taxonomy" id="440085"/>
    <lineage>
        <taxon>Bacteria</taxon>
        <taxon>Pseudomonadati</taxon>
        <taxon>Pseudomonadota</taxon>
        <taxon>Alphaproteobacteria</taxon>
        <taxon>Hyphomicrobiales</taxon>
        <taxon>Methylobacteriaceae</taxon>
        <taxon>Methylorubrum</taxon>
    </lineage>
</organism>
<dbReference type="HOGENOM" id="CLU_2479751_0_0_5"/>
<gene>
    <name evidence="2" type="ordered locus">Mchl_0099</name>
</gene>
<keyword evidence="1" id="KW-0472">Membrane</keyword>
<evidence type="ECO:0000313" key="2">
    <source>
        <dbReference type="EMBL" id="ACK81053.1"/>
    </source>
</evidence>
<accession>B7L1F9</accession>
<reference evidence="3" key="1">
    <citation type="submission" date="2008-12" db="EMBL/GenBank/DDBJ databases">
        <title>Complete sequence of chromosome of Methylobacterium chloromethanicum CM4.</title>
        <authorList>
            <consortium name="US DOE Joint Genome Institute"/>
            <person name="Lucas S."/>
            <person name="Copeland A."/>
            <person name="Lapidus A."/>
            <person name="Glavina del Rio T."/>
            <person name="Dalin E."/>
            <person name="Tice H."/>
            <person name="Bruce D."/>
            <person name="Goodwin L."/>
            <person name="Pitluck S."/>
            <person name="Chertkov O."/>
            <person name="Brettin T."/>
            <person name="Detter J.C."/>
            <person name="Han C."/>
            <person name="Larimer F."/>
            <person name="Land M."/>
            <person name="Hauser L."/>
            <person name="Kyrpides N."/>
            <person name="Mikhailova N."/>
            <person name="Marx C."/>
            <person name="Richardson P."/>
        </authorList>
    </citation>
    <scope>NUCLEOTIDE SEQUENCE [LARGE SCALE GENOMIC DNA]</scope>
    <source>
        <strain evidence="3">CM4 / NCIMB 13688</strain>
    </source>
</reference>